<evidence type="ECO:0000256" key="2">
    <source>
        <dbReference type="ARBA" id="ARBA00023125"/>
    </source>
</evidence>
<comment type="caution">
    <text evidence="5">The sequence shown here is derived from an EMBL/GenBank/DDBJ whole genome shotgun (WGS) entry which is preliminary data.</text>
</comment>
<dbReference type="SUPFAM" id="SSF46689">
    <property type="entry name" value="Homeodomain-like"/>
    <property type="match status" value="1"/>
</dbReference>
<dbReference type="AlphaFoldDB" id="A0A9D9HBN6"/>
<dbReference type="GO" id="GO:0043565">
    <property type="term" value="F:sequence-specific DNA binding"/>
    <property type="evidence" value="ECO:0007669"/>
    <property type="project" value="InterPro"/>
</dbReference>
<evidence type="ECO:0000256" key="1">
    <source>
        <dbReference type="ARBA" id="ARBA00023015"/>
    </source>
</evidence>
<dbReference type="SMART" id="SM00342">
    <property type="entry name" value="HTH_ARAC"/>
    <property type="match status" value="1"/>
</dbReference>
<dbReference type="Gene3D" id="1.10.10.60">
    <property type="entry name" value="Homeodomain-like"/>
    <property type="match status" value="1"/>
</dbReference>
<dbReference type="EMBL" id="JADIMO010000097">
    <property type="protein sequence ID" value="MBO8445576.1"/>
    <property type="molecule type" value="Genomic_DNA"/>
</dbReference>
<evidence type="ECO:0000313" key="5">
    <source>
        <dbReference type="EMBL" id="MBO8445576.1"/>
    </source>
</evidence>
<keyword evidence="2" id="KW-0238">DNA-binding</keyword>
<dbReference type="PROSITE" id="PS01124">
    <property type="entry name" value="HTH_ARAC_FAMILY_2"/>
    <property type="match status" value="1"/>
</dbReference>
<proteinExistence type="predicted"/>
<organism evidence="5 6">
    <name type="scientific">Candidatus Cryptobacteroides merdavium</name>
    <dbReference type="NCBI Taxonomy" id="2840769"/>
    <lineage>
        <taxon>Bacteria</taxon>
        <taxon>Pseudomonadati</taxon>
        <taxon>Bacteroidota</taxon>
        <taxon>Bacteroidia</taxon>
        <taxon>Bacteroidales</taxon>
        <taxon>Candidatus Cryptobacteroides</taxon>
    </lineage>
</organism>
<dbReference type="Pfam" id="PF12833">
    <property type="entry name" value="HTH_18"/>
    <property type="match status" value="1"/>
</dbReference>
<protein>
    <submittedName>
        <fullName evidence="5">AraC family transcriptional regulator</fullName>
    </submittedName>
</protein>
<dbReference type="InterPro" id="IPR009057">
    <property type="entry name" value="Homeodomain-like_sf"/>
</dbReference>
<name>A0A9D9HBN6_9BACT</name>
<dbReference type="Proteomes" id="UP000823619">
    <property type="component" value="Unassembled WGS sequence"/>
</dbReference>
<keyword evidence="1" id="KW-0805">Transcription regulation</keyword>
<dbReference type="PANTHER" id="PTHR43280">
    <property type="entry name" value="ARAC-FAMILY TRANSCRIPTIONAL REGULATOR"/>
    <property type="match status" value="1"/>
</dbReference>
<gene>
    <name evidence="5" type="ORF">IAC23_07795</name>
</gene>
<sequence>MKGRNMEQAVDVTRIVCQDGSLQAARERFVRFRCGVFMVCTGGECVISTGVTSFEMKCRAGLLFVTGTIVCLVRCSDDFRVRMLLFPKERFLNAVMPLDTALFNFMHSNPLYVYPDADADDTRNGTDSRAWKGVCLWLDMAEMLFGSNPRVTDSASDLVVQEEHDFLQGLFLWMRRSLNVDAAAREDEKGRMRSLCHRFLGLVHEYAATEHGVNFYAGKLCISPRYLNRITSMYVDGLSPKKIIDDQLVAEIKVRLCDPSLSITEIAADLNFSDQTYMSTFFRRLTGISPVEYRRSVIG</sequence>
<evidence type="ECO:0000313" key="6">
    <source>
        <dbReference type="Proteomes" id="UP000823619"/>
    </source>
</evidence>
<dbReference type="PANTHER" id="PTHR43280:SF32">
    <property type="entry name" value="TRANSCRIPTIONAL REGULATORY PROTEIN"/>
    <property type="match status" value="1"/>
</dbReference>
<reference evidence="5" key="1">
    <citation type="submission" date="2020-10" db="EMBL/GenBank/DDBJ databases">
        <authorList>
            <person name="Gilroy R."/>
        </authorList>
    </citation>
    <scope>NUCLEOTIDE SEQUENCE</scope>
    <source>
        <strain evidence="5">D5-748</strain>
    </source>
</reference>
<feature type="domain" description="HTH araC/xylS-type" evidence="4">
    <location>
        <begin position="197"/>
        <end position="296"/>
    </location>
</feature>
<reference evidence="5" key="2">
    <citation type="journal article" date="2021" name="PeerJ">
        <title>Extensive microbial diversity within the chicken gut microbiome revealed by metagenomics and culture.</title>
        <authorList>
            <person name="Gilroy R."/>
            <person name="Ravi A."/>
            <person name="Getino M."/>
            <person name="Pursley I."/>
            <person name="Horton D.L."/>
            <person name="Alikhan N.F."/>
            <person name="Baker D."/>
            <person name="Gharbi K."/>
            <person name="Hall N."/>
            <person name="Watson M."/>
            <person name="Adriaenssens E.M."/>
            <person name="Foster-Nyarko E."/>
            <person name="Jarju S."/>
            <person name="Secka A."/>
            <person name="Antonio M."/>
            <person name="Oren A."/>
            <person name="Chaudhuri R.R."/>
            <person name="La Ragione R."/>
            <person name="Hildebrand F."/>
            <person name="Pallen M.J."/>
        </authorList>
    </citation>
    <scope>NUCLEOTIDE SEQUENCE</scope>
    <source>
        <strain evidence="5">D5-748</strain>
    </source>
</reference>
<dbReference type="InterPro" id="IPR018060">
    <property type="entry name" value="HTH_AraC"/>
</dbReference>
<dbReference type="GO" id="GO:0003700">
    <property type="term" value="F:DNA-binding transcription factor activity"/>
    <property type="evidence" value="ECO:0007669"/>
    <property type="project" value="InterPro"/>
</dbReference>
<evidence type="ECO:0000256" key="3">
    <source>
        <dbReference type="ARBA" id="ARBA00023163"/>
    </source>
</evidence>
<accession>A0A9D9HBN6</accession>
<evidence type="ECO:0000259" key="4">
    <source>
        <dbReference type="PROSITE" id="PS01124"/>
    </source>
</evidence>
<keyword evidence="3" id="KW-0804">Transcription</keyword>